<keyword evidence="4 8" id="KW-1133">Transmembrane helix</keyword>
<comment type="subcellular location">
    <subcellularLocation>
        <location evidence="1">Membrane</location>
        <topology evidence="1">Multi-pass membrane protein</topology>
    </subcellularLocation>
</comment>
<organism evidence="10 11">
    <name type="scientific">Ancylostoma ceylanicum</name>
    <dbReference type="NCBI Taxonomy" id="53326"/>
    <lineage>
        <taxon>Eukaryota</taxon>
        <taxon>Metazoa</taxon>
        <taxon>Ecdysozoa</taxon>
        <taxon>Nematoda</taxon>
        <taxon>Chromadorea</taxon>
        <taxon>Rhabditida</taxon>
        <taxon>Rhabditina</taxon>
        <taxon>Rhabditomorpha</taxon>
        <taxon>Strongyloidea</taxon>
        <taxon>Ancylostomatidae</taxon>
        <taxon>Ancylostomatinae</taxon>
        <taxon>Ancylostoma</taxon>
    </lineage>
</organism>
<keyword evidence="11" id="KW-1185">Reference proteome</keyword>
<evidence type="ECO:0000256" key="8">
    <source>
        <dbReference type="SAM" id="Phobius"/>
    </source>
</evidence>
<gene>
    <name evidence="10" type="primary">Acey_s0270.g880</name>
    <name evidence="10" type="synonym">Acey-twk-49</name>
    <name evidence="10" type="ORF">Y032_0270g880</name>
</gene>
<dbReference type="GO" id="GO:0005886">
    <property type="term" value="C:plasma membrane"/>
    <property type="evidence" value="ECO:0007669"/>
    <property type="project" value="TreeGrafter"/>
</dbReference>
<keyword evidence="6 8" id="KW-0472">Membrane</keyword>
<feature type="transmembrane region" description="Helical" evidence="8">
    <location>
        <begin position="222"/>
        <end position="238"/>
    </location>
</feature>
<dbReference type="PANTHER" id="PTHR11003:SF147">
    <property type="entry name" value="POTASSIUM CHANNEL DOMAIN-CONTAINING PROTEIN"/>
    <property type="match status" value="1"/>
</dbReference>
<keyword evidence="7" id="KW-0407">Ion channel</keyword>
<dbReference type="Proteomes" id="UP000024635">
    <property type="component" value="Unassembled WGS sequence"/>
</dbReference>
<evidence type="ECO:0000256" key="7">
    <source>
        <dbReference type="ARBA" id="ARBA00023303"/>
    </source>
</evidence>
<feature type="domain" description="Potassium channel" evidence="9">
    <location>
        <begin position="120"/>
        <end position="172"/>
    </location>
</feature>
<dbReference type="GO" id="GO:0015271">
    <property type="term" value="F:outward rectifier potassium channel activity"/>
    <property type="evidence" value="ECO:0007669"/>
    <property type="project" value="TreeGrafter"/>
</dbReference>
<dbReference type="SUPFAM" id="SSF81324">
    <property type="entry name" value="Voltage-gated potassium channels"/>
    <property type="match status" value="1"/>
</dbReference>
<dbReference type="Pfam" id="PF07885">
    <property type="entry name" value="Ion_trans_2"/>
    <property type="match status" value="1"/>
</dbReference>
<feature type="transmembrane region" description="Helical" evidence="8">
    <location>
        <begin position="25"/>
        <end position="48"/>
    </location>
</feature>
<proteinExistence type="predicted"/>
<name>A0A016S9A2_9BILA</name>
<evidence type="ECO:0000256" key="3">
    <source>
        <dbReference type="ARBA" id="ARBA00022692"/>
    </source>
</evidence>
<evidence type="ECO:0000256" key="4">
    <source>
        <dbReference type="ARBA" id="ARBA00022989"/>
    </source>
</evidence>
<dbReference type="Gene3D" id="1.10.287.70">
    <property type="match status" value="1"/>
</dbReference>
<evidence type="ECO:0000256" key="1">
    <source>
        <dbReference type="ARBA" id="ARBA00004141"/>
    </source>
</evidence>
<dbReference type="GO" id="GO:0030322">
    <property type="term" value="P:stabilization of membrane potential"/>
    <property type="evidence" value="ECO:0007669"/>
    <property type="project" value="TreeGrafter"/>
</dbReference>
<feature type="transmembrane region" description="Helical" evidence="8">
    <location>
        <begin position="250"/>
        <end position="274"/>
    </location>
</feature>
<dbReference type="EMBL" id="JARK01001606">
    <property type="protein sequence ID" value="EYB87006.1"/>
    <property type="molecule type" value="Genomic_DNA"/>
</dbReference>
<dbReference type="InterPro" id="IPR003280">
    <property type="entry name" value="2pore_dom_K_chnl"/>
</dbReference>
<dbReference type="GO" id="GO:0022841">
    <property type="term" value="F:potassium ion leak channel activity"/>
    <property type="evidence" value="ECO:0007669"/>
    <property type="project" value="TreeGrafter"/>
</dbReference>
<protein>
    <recommendedName>
        <fullName evidence="9">Potassium channel domain-containing protein</fullName>
    </recommendedName>
</protein>
<keyword evidence="3 8" id="KW-0812">Transmembrane</keyword>
<sequence>MLIDRLRGGTARLVTGIKESKLRHWIPILLLFILVVYLFMGSACFWFFEHDRHEQSVRKWYMNLAVNRRHFARSISSRIFNDTRNLLIIIDREQTERVQQLLVESLKRYEDRLDLRTPDRKEWTFLNSFNYAYGLILTLGHGAKIPETTGGQIFALMYCIFGVPLFFGTIAIALYQCVIPLLSSNVCTLSRRFLFLQLVIILYFAWNLLMAVFLYYQIFEDFWASIFTAFFSGMTIQVPSAHKVTPCGLLMLLLGSTVSAAIIILGIIVAVSAYCPNATSEFALKAWIQYLCNLRLVFTNQRGCTAMRRTVWNRLQLFSSWNMASRIAVA</sequence>
<reference evidence="11" key="1">
    <citation type="journal article" date="2015" name="Nat. Genet.">
        <title>The genome and transcriptome of the zoonotic hookworm Ancylostoma ceylanicum identify infection-specific gene families.</title>
        <authorList>
            <person name="Schwarz E.M."/>
            <person name="Hu Y."/>
            <person name="Antoshechkin I."/>
            <person name="Miller M.M."/>
            <person name="Sternberg P.W."/>
            <person name="Aroian R.V."/>
        </authorList>
    </citation>
    <scope>NUCLEOTIDE SEQUENCE</scope>
    <source>
        <strain evidence="11">HY135</strain>
    </source>
</reference>
<evidence type="ECO:0000256" key="2">
    <source>
        <dbReference type="ARBA" id="ARBA00022448"/>
    </source>
</evidence>
<dbReference type="PANTHER" id="PTHR11003">
    <property type="entry name" value="POTASSIUM CHANNEL, SUBFAMILY K"/>
    <property type="match status" value="1"/>
</dbReference>
<dbReference type="InterPro" id="IPR013099">
    <property type="entry name" value="K_chnl_dom"/>
</dbReference>
<keyword evidence="2" id="KW-0813">Transport</keyword>
<accession>A0A016S9A2</accession>
<comment type="caution">
    <text evidence="10">The sequence shown here is derived from an EMBL/GenBank/DDBJ whole genome shotgun (WGS) entry which is preliminary data.</text>
</comment>
<feature type="transmembrane region" description="Helical" evidence="8">
    <location>
        <begin position="155"/>
        <end position="182"/>
    </location>
</feature>
<feature type="transmembrane region" description="Helical" evidence="8">
    <location>
        <begin position="194"/>
        <end position="216"/>
    </location>
</feature>
<keyword evidence="5" id="KW-0406">Ion transport</keyword>
<evidence type="ECO:0000256" key="6">
    <source>
        <dbReference type="ARBA" id="ARBA00023136"/>
    </source>
</evidence>
<evidence type="ECO:0000256" key="5">
    <source>
        <dbReference type="ARBA" id="ARBA00023065"/>
    </source>
</evidence>
<dbReference type="OrthoDB" id="5817652at2759"/>
<evidence type="ECO:0000259" key="9">
    <source>
        <dbReference type="Pfam" id="PF07885"/>
    </source>
</evidence>
<dbReference type="AlphaFoldDB" id="A0A016S9A2"/>
<evidence type="ECO:0000313" key="11">
    <source>
        <dbReference type="Proteomes" id="UP000024635"/>
    </source>
</evidence>
<evidence type="ECO:0000313" key="10">
    <source>
        <dbReference type="EMBL" id="EYB87006.1"/>
    </source>
</evidence>